<reference evidence="2" key="1">
    <citation type="submission" date="2015-10" db="EMBL/GenBank/DDBJ databases">
        <authorList>
            <person name="Gilbert D.G."/>
        </authorList>
    </citation>
    <scope>NUCLEOTIDE SEQUENCE</scope>
    <source>
        <strain evidence="2">Phyl III-seqv23</strain>
    </source>
</reference>
<proteinExistence type="predicted"/>
<evidence type="ECO:0000313" key="4">
    <source>
        <dbReference type="EMBL" id="CUV61228.1"/>
    </source>
</evidence>
<dbReference type="EMBL" id="LN899822">
    <property type="protein sequence ID" value="CUV61228.1"/>
    <property type="molecule type" value="Genomic_DNA"/>
</dbReference>
<evidence type="ECO:0000313" key="2">
    <source>
        <dbReference type="EMBL" id="CUV35369.1"/>
    </source>
</evidence>
<dbReference type="EMBL" id="LN899823">
    <property type="protein sequence ID" value="CUV21867.1"/>
    <property type="molecule type" value="Genomic_DNA"/>
</dbReference>
<sequence length="67" mass="6935">MCGDSVMRPTLTGQSPSSFHAISCENGVSPGQVGVAVERAGLMSHKVRSKAAPVARTRVGKRASVPE</sequence>
<evidence type="ECO:0000313" key="3">
    <source>
        <dbReference type="EMBL" id="CUV40846.1"/>
    </source>
</evidence>
<protein>
    <submittedName>
        <fullName evidence="2">Uncharacterized protein</fullName>
    </submittedName>
</protein>
<organism evidence="2">
    <name type="scientific">Ralstonia solanacearum</name>
    <name type="common">Pseudomonas solanacearum</name>
    <dbReference type="NCBI Taxonomy" id="305"/>
    <lineage>
        <taxon>Bacteria</taxon>
        <taxon>Pseudomonadati</taxon>
        <taxon>Pseudomonadota</taxon>
        <taxon>Betaproteobacteria</taxon>
        <taxon>Burkholderiales</taxon>
        <taxon>Burkholderiaceae</taxon>
        <taxon>Ralstonia</taxon>
        <taxon>Ralstonia solanacearum species complex</taxon>
    </lineage>
</organism>
<name>A0A0S4VMS7_RALSL</name>
<dbReference type="AlphaFoldDB" id="A0A0S4VMS7"/>
<evidence type="ECO:0000313" key="1">
    <source>
        <dbReference type="EMBL" id="CUV21867.1"/>
    </source>
</evidence>
<accession>A0A0S4VMS7</accession>
<dbReference type="EMBL" id="LN899826">
    <property type="protein sequence ID" value="CUV40846.1"/>
    <property type="molecule type" value="Genomic_DNA"/>
</dbReference>
<gene>
    <name evidence="4" type="ORF">RD1301_v1_1360024</name>
    <name evidence="1" type="ORF">RUN1744_v1_100024</name>
    <name evidence="2" type="ORF">TD1301_v1_1390022</name>
    <name evidence="3" type="ORF">TF3108_v1_580060</name>
</gene>
<dbReference type="EMBL" id="LN899825">
    <property type="protein sequence ID" value="CUV35369.1"/>
    <property type="molecule type" value="Genomic_DNA"/>
</dbReference>